<comment type="similarity">
    <text evidence="1">Belongs to the short-chain dehydrogenases/reductases (SDR) family.</text>
</comment>
<dbReference type="STRING" id="159291.SAMN05920897_10911"/>
<evidence type="ECO:0000313" key="5">
    <source>
        <dbReference type="Proteomes" id="UP000186400"/>
    </source>
</evidence>
<keyword evidence="2" id="KW-0560">Oxidoreductase</keyword>
<evidence type="ECO:0000259" key="3">
    <source>
        <dbReference type="PROSITE" id="PS50206"/>
    </source>
</evidence>
<gene>
    <name evidence="4" type="ORF">SAMN05920897_10911</name>
</gene>
<dbReference type="EMBL" id="FTMS01000009">
    <property type="protein sequence ID" value="SIQ44841.1"/>
    <property type="molecule type" value="Genomic_DNA"/>
</dbReference>
<dbReference type="Proteomes" id="UP000186400">
    <property type="component" value="Unassembled WGS sequence"/>
</dbReference>
<proteinExistence type="inferred from homology"/>
<dbReference type="PANTHER" id="PTHR43477">
    <property type="entry name" value="DIHYDROANTICAPSIN 7-DEHYDROGENASE"/>
    <property type="match status" value="1"/>
</dbReference>
<name>A0A1N6SUX3_9SPIO</name>
<protein>
    <submittedName>
        <fullName evidence="4">NAD(P)-dependent dehydrogenase, short-chain alcohol dehydrogenase family</fullName>
    </submittedName>
</protein>
<evidence type="ECO:0000313" key="4">
    <source>
        <dbReference type="EMBL" id="SIQ44841.1"/>
    </source>
</evidence>
<dbReference type="Gene3D" id="3.40.50.720">
    <property type="entry name" value="NAD(P)-binding Rossmann-like Domain"/>
    <property type="match status" value="1"/>
</dbReference>
<dbReference type="PROSITE" id="PS50206">
    <property type="entry name" value="RHODANESE_3"/>
    <property type="match status" value="1"/>
</dbReference>
<dbReference type="InterPro" id="IPR001763">
    <property type="entry name" value="Rhodanese-like_dom"/>
</dbReference>
<dbReference type="PRINTS" id="PR00081">
    <property type="entry name" value="GDHRDH"/>
</dbReference>
<dbReference type="CDD" id="cd05233">
    <property type="entry name" value="SDR_c"/>
    <property type="match status" value="1"/>
</dbReference>
<dbReference type="PANTHER" id="PTHR43477:SF1">
    <property type="entry name" value="DIHYDROANTICAPSIN 7-DEHYDROGENASE"/>
    <property type="match status" value="1"/>
</dbReference>
<dbReference type="InterPro" id="IPR002347">
    <property type="entry name" value="SDR_fam"/>
</dbReference>
<dbReference type="GO" id="GO:0016491">
    <property type="term" value="F:oxidoreductase activity"/>
    <property type="evidence" value="ECO:0007669"/>
    <property type="project" value="UniProtKB-KW"/>
</dbReference>
<feature type="domain" description="Rhodanese" evidence="3">
    <location>
        <begin position="2"/>
        <end position="58"/>
    </location>
</feature>
<dbReference type="AlphaFoldDB" id="A0A1N6SUX3"/>
<reference evidence="4 5" key="1">
    <citation type="submission" date="2017-01" db="EMBL/GenBank/DDBJ databases">
        <authorList>
            <person name="Mah S.A."/>
            <person name="Swanson W.J."/>
            <person name="Moy G.W."/>
            <person name="Vacquier V.D."/>
        </authorList>
    </citation>
    <scope>NUCLEOTIDE SEQUENCE [LARGE SCALE GENOMIC DNA]</scope>
    <source>
        <strain evidence="4 5">ASpG1</strain>
    </source>
</reference>
<dbReference type="OrthoDB" id="9803333at2"/>
<dbReference type="InterPro" id="IPR051122">
    <property type="entry name" value="SDR_DHRS6-like"/>
</dbReference>
<organism evidence="4 5">
    <name type="scientific">Alkalispirochaeta americana</name>
    <dbReference type="NCBI Taxonomy" id="159291"/>
    <lineage>
        <taxon>Bacteria</taxon>
        <taxon>Pseudomonadati</taxon>
        <taxon>Spirochaetota</taxon>
        <taxon>Spirochaetia</taxon>
        <taxon>Spirochaetales</taxon>
        <taxon>Spirochaetaceae</taxon>
        <taxon>Alkalispirochaeta</taxon>
    </lineage>
</organism>
<dbReference type="InterPro" id="IPR036291">
    <property type="entry name" value="NAD(P)-bd_dom_sf"/>
</dbReference>
<evidence type="ECO:0000256" key="2">
    <source>
        <dbReference type="ARBA" id="ARBA00023002"/>
    </source>
</evidence>
<evidence type="ECO:0000256" key="1">
    <source>
        <dbReference type="ARBA" id="ARBA00006484"/>
    </source>
</evidence>
<dbReference type="SUPFAM" id="SSF51735">
    <property type="entry name" value="NAD(P)-binding Rossmann-fold domains"/>
    <property type="match status" value="1"/>
</dbReference>
<accession>A0A1N6SUX3</accession>
<keyword evidence="5" id="KW-1185">Reference proteome</keyword>
<sequence>MNKTIIVYGATGGTGSATARKLHAEGYRLHLVARSEDQLSALADELDAGYTHGDVTESDLFARVAEDAGAVDGLVYAIGTIKLRSLNRLSAEDFVEDFTVNAGAAALAVKAVLPALKKSKADPSIVFYSSVAARQGFSMHASIGMAKGAVSGLTVSLAAELAPGIRVNAIAPSLTQTSLASGILSNQKLAESIASAHPLRRLGEAEDIAAATVFLLSEKASWITGQIIGVDGGRSTLQIGT</sequence>
<dbReference type="Pfam" id="PF13561">
    <property type="entry name" value="adh_short_C2"/>
    <property type="match status" value="1"/>
</dbReference>
<dbReference type="RefSeq" id="WP_076488734.1">
    <property type="nucleotide sequence ID" value="NZ_FTMS01000009.1"/>
</dbReference>